<evidence type="ECO:0000256" key="2">
    <source>
        <dbReference type="ARBA" id="ARBA00029447"/>
    </source>
</evidence>
<evidence type="ECO:0000313" key="9">
    <source>
        <dbReference type="EMBL" id="MBR1139022.1"/>
    </source>
</evidence>
<dbReference type="SUPFAM" id="SSF58104">
    <property type="entry name" value="Methyl-accepting chemotaxis protein (MCP) signaling domain"/>
    <property type="match status" value="1"/>
</dbReference>
<evidence type="ECO:0000256" key="1">
    <source>
        <dbReference type="ARBA" id="ARBA00023224"/>
    </source>
</evidence>
<dbReference type="Pfam" id="PF00672">
    <property type="entry name" value="HAMP"/>
    <property type="match status" value="1"/>
</dbReference>
<evidence type="ECO:0000259" key="8">
    <source>
        <dbReference type="PROSITE" id="PS50885"/>
    </source>
</evidence>
<dbReference type="Pfam" id="PF00015">
    <property type="entry name" value="MCPsignal"/>
    <property type="match status" value="1"/>
</dbReference>
<dbReference type="CDD" id="cd06225">
    <property type="entry name" value="HAMP"/>
    <property type="match status" value="1"/>
</dbReference>
<evidence type="ECO:0000259" key="7">
    <source>
        <dbReference type="PROSITE" id="PS50111"/>
    </source>
</evidence>
<feature type="compositionally biased region" description="Basic and acidic residues" evidence="5">
    <location>
        <begin position="682"/>
        <end position="698"/>
    </location>
</feature>
<dbReference type="PROSITE" id="PS50885">
    <property type="entry name" value="HAMP"/>
    <property type="match status" value="1"/>
</dbReference>
<dbReference type="SMART" id="SM01358">
    <property type="entry name" value="HBM"/>
    <property type="match status" value="1"/>
</dbReference>
<dbReference type="SMART" id="SM00283">
    <property type="entry name" value="MA"/>
    <property type="match status" value="1"/>
</dbReference>
<evidence type="ECO:0000313" key="10">
    <source>
        <dbReference type="Proteomes" id="UP001314635"/>
    </source>
</evidence>
<evidence type="ECO:0000256" key="5">
    <source>
        <dbReference type="SAM" id="MobiDB-lite"/>
    </source>
</evidence>
<keyword evidence="6" id="KW-0812">Transmembrane</keyword>
<keyword evidence="4" id="KW-0175">Coiled coil</keyword>
<evidence type="ECO:0000256" key="4">
    <source>
        <dbReference type="SAM" id="Coils"/>
    </source>
</evidence>
<organism evidence="9 10">
    <name type="scientific">Bradyrhizobium denitrificans</name>
    <dbReference type="NCBI Taxonomy" id="2734912"/>
    <lineage>
        <taxon>Bacteria</taxon>
        <taxon>Pseudomonadati</taxon>
        <taxon>Pseudomonadota</taxon>
        <taxon>Alphaproteobacteria</taxon>
        <taxon>Hyphomicrobiales</taxon>
        <taxon>Nitrobacteraceae</taxon>
        <taxon>Bradyrhizobium</taxon>
    </lineage>
</organism>
<keyword evidence="6" id="KW-1133">Transmembrane helix</keyword>
<keyword evidence="10" id="KW-1185">Reference proteome</keyword>
<sequence>MGTFSTTCYLGRGEMMFGKIKIGARLSLGFGVLVAVGLATAAFAYRELDFILAKVVRMADQSQNAIGVVRIAGELHAASRALLRYQMDRDQASYGEAETRLASAATTLEATIRRTVSQERLAAYRVLQPEIASLNEKRLALGRVLQAYFAGRDALFEDGDRLAADLRKLVEAAQASREAAAIAALETSIVAARIAVWRHLATSDVKPREAFQAELTRSRAQFAELEKRDLAPALAPLVATVKADLNKYAGSFETASSGLLRGHEILVGEIGPLTKSAIDRIEKVESGIRSAYSATIEETSGLIATSSQVQLTTALIAALVGALCAVLITRSIVGPVRVLADEAGRLSAGDTSVEFLGARRGDEIGQLAGAVAKFRDNVLAQQQAAKEVSAAAEQRDAVNRNMEQAVEEFRQAAEGLLGRVGENAGRMKQTAGALTEIATHATQQADAAADASERTAANVQTVAAAAEELAGSIQEIARQIDRSNSTVRSANTTTARSESEIEGLAQAAQSISSVVDLIQAIAAQTNLLALNATIEAARAGEAGRGFAVVAQEVKSLAEQTAKATQEIAQHVQGIQTSTGNAVASVKQVGVAMREIDEVTGAIASAVEQQGAATREISQNVQMAASGSHTLASNIATVSEAIRKTNRSADQVSDSSGQVSEAAERLAEEVRSFFVKLRTGPLDRRKEDDAAYRGPERRQNYIASLSGRRKSAA</sequence>
<evidence type="ECO:0000256" key="3">
    <source>
        <dbReference type="PROSITE-ProRule" id="PRU00284"/>
    </source>
</evidence>
<comment type="caution">
    <text evidence="9">The sequence shown here is derived from an EMBL/GenBank/DDBJ whole genome shotgun (WGS) entry which is preliminary data.</text>
</comment>
<gene>
    <name evidence="9" type="ORF">JQ619_24985</name>
</gene>
<dbReference type="SMART" id="SM00304">
    <property type="entry name" value="HAMP"/>
    <property type="match status" value="1"/>
</dbReference>
<dbReference type="Proteomes" id="UP001314635">
    <property type="component" value="Unassembled WGS sequence"/>
</dbReference>
<proteinExistence type="inferred from homology"/>
<keyword evidence="1 3" id="KW-0807">Transducer</keyword>
<accession>A0ABS5GCF6</accession>
<protein>
    <submittedName>
        <fullName evidence="9">Methyl-accepting chemotaxis protein</fullName>
    </submittedName>
</protein>
<keyword evidence="6" id="KW-0472">Membrane</keyword>
<dbReference type="InterPro" id="IPR032255">
    <property type="entry name" value="HBM"/>
</dbReference>
<dbReference type="PANTHER" id="PTHR32089:SF112">
    <property type="entry name" value="LYSOZYME-LIKE PROTEIN-RELATED"/>
    <property type="match status" value="1"/>
</dbReference>
<reference evidence="10" key="1">
    <citation type="journal article" date="2021" name="ISME J.">
        <title>Evolutionary origin and ecological implication of a unique nif island in free-living Bradyrhizobium lineages.</title>
        <authorList>
            <person name="Tao J."/>
        </authorList>
    </citation>
    <scope>NUCLEOTIDE SEQUENCE [LARGE SCALE GENOMIC DNA]</scope>
    <source>
        <strain evidence="10">SZCCT0094</strain>
    </source>
</reference>
<feature type="transmembrane region" description="Helical" evidence="6">
    <location>
        <begin position="22"/>
        <end position="45"/>
    </location>
</feature>
<dbReference type="EMBL" id="JAFCLK010000025">
    <property type="protein sequence ID" value="MBR1139022.1"/>
    <property type="molecule type" value="Genomic_DNA"/>
</dbReference>
<feature type="domain" description="HAMP" evidence="8">
    <location>
        <begin position="330"/>
        <end position="383"/>
    </location>
</feature>
<dbReference type="Gene3D" id="1.10.287.950">
    <property type="entry name" value="Methyl-accepting chemotaxis protein"/>
    <property type="match status" value="1"/>
</dbReference>
<dbReference type="InterPro" id="IPR004089">
    <property type="entry name" value="MCPsignal_dom"/>
</dbReference>
<feature type="coiled-coil region" evidence="4">
    <location>
        <begin position="388"/>
        <end position="419"/>
    </location>
</feature>
<dbReference type="PROSITE" id="PS50111">
    <property type="entry name" value="CHEMOTAXIS_TRANSDUC_2"/>
    <property type="match status" value="1"/>
</dbReference>
<evidence type="ECO:0000256" key="6">
    <source>
        <dbReference type="SAM" id="Phobius"/>
    </source>
</evidence>
<feature type="region of interest" description="Disordered" evidence="5">
    <location>
        <begin position="682"/>
        <end position="712"/>
    </location>
</feature>
<feature type="domain" description="Methyl-accepting transducer" evidence="7">
    <location>
        <begin position="423"/>
        <end position="666"/>
    </location>
</feature>
<dbReference type="Gene3D" id="6.10.340.10">
    <property type="match status" value="1"/>
</dbReference>
<name>A0ABS5GCF6_9BRAD</name>
<dbReference type="InterPro" id="IPR003660">
    <property type="entry name" value="HAMP_dom"/>
</dbReference>
<dbReference type="PANTHER" id="PTHR32089">
    <property type="entry name" value="METHYL-ACCEPTING CHEMOTAXIS PROTEIN MCPB"/>
    <property type="match status" value="1"/>
</dbReference>
<comment type="similarity">
    <text evidence="2">Belongs to the methyl-accepting chemotaxis (MCP) protein family.</text>
</comment>